<dbReference type="InterPro" id="IPR054101">
    <property type="entry name" value="TMEM87A/B_GOLD"/>
</dbReference>
<proteinExistence type="predicted"/>
<dbReference type="OrthoDB" id="8960433at2759"/>
<evidence type="ECO:0000313" key="4">
    <source>
        <dbReference type="EMBL" id="CAG01228.1"/>
    </source>
</evidence>
<comment type="subcellular location">
    <subcellularLocation>
        <location evidence="1">Golgi apparatus membrane</location>
        <topology evidence="1">Multi-pass membrane protein</topology>
    </subcellularLocation>
</comment>
<reference evidence="4" key="2">
    <citation type="submission" date="2004-02" db="EMBL/GenBank/DDBJ databases">
        <authorList>
            <consortium name="Genoscope"/>
            <consortium name="Whitehead Institute Centre for Genome Research"/>
        </authorList>
    </citation>
    <scope>NUCLEOTIDE SEQUENCE</scope>
</reference>
<accession>Q4SDQ4</accession>
<sequence>MNMFSMDHMLKDGWSGFYSQGFMFFDNCSSLFLPKVYYSDFNPYQPLTSPKSGPSNQSLVWPDKPVRCDPVVKFLCAGNGSCCTFSSTAMAAVCFCLCE</sequence>
<dbReference type="EMBL" id="CAAE01014634">
    <property type="protein sequence ID" value="CAG01228.1"/>
    <property type="molecule type" value="Genomic_DNA"/>
</dbReference>
<protein>
    <submittedName>
        <fullName evidence="4">(spotted green pufferfish) hypothetical protein</fullName>
    </submittedName>
</protein>
<gene>
    <name evidence="4" type="ORF">GSTENG00019928001</name>
</gene>
<dbReference type="GO" id="GO:0000139">
    <property type="term" value="C:Golgi membrane"/>
    <property type="evidence" value="ECO:0007669"/>
    <property type="project" value="UniProtKB-SubCell"/>
</dbReference>
<evidence type="ECO:0000256" key="2">
    <source>
        <dbReference type="ARBA" id="ARBA00023034"/>
    </source>
</evidence>
<evidence type="ECO:0000259" key="3">
    <source>
        <dbReference type="Pfam" id="PF21901"/>
    </source>
</evidence>
<organism evidence="4">
    <name type="scientific">Tetraodon nigroviridis</name>
    <name type="common">Spotted green pufferfish</name>
    <name type="synonym">Chelonodon nigroviridis</name>
    <dbReference type="NCBI Taxonomy" id="99883"/>
    <lineage>
        <taxon>Eukaryota</taxon>
        <taxon>Metazoa</taxon>
        <taxon>Chordata</taxon>
        <taxon>Craniata</taxon>
        <taxon>Vertebrata</taxon>
        <taxon>Euteleostomi</taxon>
        <taxon>Actinopterygii</taxon>
        <taxon>Neopterygii</taxon>
        <taxon>Teleostei</taxon>
        <taxon>Neoteleostei</taxon>
        <taxon>Acanthomorphata</taxon>
        <taxon>Eupercaria</taxon>
        <taxon>Tetraodontiformes</taxon>
        <taxon>Tetradontoidea</taxon>
        <taxon>Tetraodontidae</taxon>
        <taxon>Tetraodon</taxon>
    </lineage>
</organism>
<name>Q4SDQ4_TETNG</name>
<comment type="caution">
    <text evidence="4">The sequence shown here is derived from an EMBL/GenBank/DDBJ whole genome shotgun (WGS) entry which is preliminary data.</text>
</comment>
<evidence type="ECO:0000256" key="1">
    <source>
        <dbReference type="ARBA" id="ARBA00004653"/>
    </source>
</evidence>
<dbReference type="KEGG" id="tng:GSTEN00019928G001"/>
<reference evidence="4" key="1">
    <citation type="journal article" date="2004" name="Nature">
        <title>Genome duplication in the teleost fish Tetraodon nigroviridis reveals the early vertebrate proto-karyotype.</title>
        <authorList>
            <person name="Jaillon O."/>
            <person name="Aury J.-M."/>
            <person name="Brunet F."/>
            <person name="Petit J.-L."/>
            <person name="Stange-Thomann N."/>
            <person name="Mauceli E."/>
            <person name="Bouneau L."/>
            <person name="Fischer C."/>
            <person name="Ozouf-Costaz C."/>
            <person name="Bernot A."/>
            <person name="Nicaud S."/>
            <person name="Jaffe D."/>
            <person name="Fisher S."/>
            <person name="Lutfalla G."/>
            <person name="Dossat C."/>
            <person name="Segurens B."/>
            <person name="Dasilva C."/>
            <person name="Salanoubat M."/>
            <person name="Levy M."/>
            <person name="Boudet N."/>
            <person name="Castellano S."/>
            <person name="Anthouard V."/>
            <person name="Jubin C."/>
            <person name="Castelli V."/>
            <person name="Katinka M."/>
            <person name="Vacherie B."/>
            <person name="Biemont C."/>
            <person name="Skalli Z."/>
            <person name="Cattolico L."/>
            <person name="Poulain J."/>
            <person name="De Berardinis V."/>
            <person name="Cruaud C."/>
            <person name="Duprat S."/>
            <person name="Brottier P."/>
            <person name="Coutanceau J.-P."/>
            <person name="Gouzy J."/>
            <person name="Parra G."/>
            <person name="Lardier G."/>
            <person name="Chapple C."/>
            <person name="McKernan K.J."/>
            <person name="McEwan P."/>
            <person name="Bosak S."/>
            <person name="Kellis M."/>
            <person name="Volff J.-N."/>
            <person name="Guigo R."/>
            <person name="Zody M.C."/>
            <person name="Mesirov J."/>
            <person name="Lindblad-Toh K."/>
            <person name="Birren B."/>
            <person name="Nusbaum C."/>
            <person name="Kahn D."/>
            <person name="Robinson-Rechavi M."/>
            <person name="Laudet V."/>
            <person name="Schachter V."/>
            <person name="Quetier F."/>
            <person name="Saurin W."/>
            <person name="Scarpelli C."/>
            <person name="Wincker P."/>
            <person name="Lander E.S."/>
            <person name="Weissenbach J."/>
            <person name="Roest Crollius H."/>
        </authorList>
    </citation>
    <scope>NUCLEOTIDE SEQUENCE [LARGE SCALE GENOMIC DNA]</scope>
</reference>
<feature type="domain" description="TMEM87A/B GOLD" evidence="3">
    <location>
        <begin position="2"/>
        <end position="65"/>
    </location>
</feature>
<dbReference type="AlphaFoldDB" id="Q4SDQ4"/>
<keyword evidence="2" id="KW-0333">Golgi apparatus</keyword>
<dbReference type="Pfam" id="PF21901">
    <property type="entry name" value="TMEM87A-B_GOLD"/>
    <property type="match status" value="1"/>
</dbReference>